<name>A0A6A7C3M0_9PEZI</name>
<feature type="region of interest" description="Disordered" evidence="1">
    <location>
        <begin position="98"/>
        <end position="124"/>
    </location>
</feature>
<reference evidence="2" key="1">
    <citation type="journal article" date="2020" name="Stud. Mycol.">
        <title>101 Dothideomycetes genomes: a test case for predicting lifestyles and emergence of pathogens.</title>
        <authorList>
            <person name="Haridas S."/>
            <person name="Albert R."/>
            <person name="Binder M."/>
            <person name="Bloem J."/>
            <person name="Labutti K."/>
            <person name="Salamov A."/>
            <person name="Andreopoulos B."/>
            <person name="Baker S."/>
            <person name="Barry K."/>
            <person name="Bills G."/>
            <person name="Bluhm B."/>
            <person name="Cannon C."/>
            <person name="Castanera R."/>
            <person name="Culley D."/>
            <person name="Daum C."/>
            <person name="Ezra D."/>
            <person name="Gonzalez J."/>
            <person name="Henrissat B."/>
            <person name="Kuo A."/>
            <person name="Liang C."/>
            <person name="Lipzen A."/>
            <person name="Lutzoni F."/>
            <person name="Magnuson J."/>
            <person name="Mondo S."/>
            <person name="Nolan M."/>
            <person name="Ohm R."/>
            <person name="Pangilinan J."/>
            <person name="Park H.-J."/>
            <person name="Ramirez L."/>
            <person name="Alfaro M."/>
            <person name="Sun H."/>
            <person name="Tritt A."/>
            <person name="Yoshinaga Y."/>
            <person name="Zwiers L.-H."/>
            <person name="Turgeon B."/>
            <person name="Goodwin S."/>
            <person name="Spatafora J."/>
            <person name="Crous P."/>
            <person name="Grigoriev I."/>
        </authorList>
    </citation>
    <scope>NUCLEOTIDE SEQUENCE</scope>
    <source>
        <strain evidence="2">CBS 480.64</strain>
    </source>
</reference>
<proteinExistence type="predicted"/>
<accession>A0A6A7C3M0</accession>
<evidence type="ECO:0000313" key="2">
    <source>
        <dbReference type="EMBL" id="KAF2861953.1"/>
    </source>
</evidence>
<organism evidence="2 3">
    <name type="scientific">Piedraia hortae CBS 480.64</name>
    <dbReference type="NCBI Taxonomy" id="1314780"/>
    <lineage>
        <taxon>Eukaryota</taxon>
        <taxon>Fungi</taxon>
        <taxon>Dikarya</taxon>
        <taxon>Ascomycota</taxon>
        <taxon>Pezizomycotina</taxon>
        <taxon>Dothideomycetes</taxon>
        <taxon>Dothideomycetidae</taxon>
        <taxon>Capnodiales</taxon>
        <taxon>Piedraiaceae</taxon>
        <taxon>Piedraia</taxon>
    </lineage>
</organism>
<sequence>MPSITFVHSPTSRVNSRSFVKRTRVSHVYLPYPSLSLFCLFLPEACKSDEFPGPKSRSLSFLSPLRSVGQISPQSGGSLPILSCLVHSPDEFVLEGEAPKPYKPDDLSSEGISPTPGGMTIRDLHSRKTKAEVTTNHTGIAERVLLPRVKSLFDIALPRGYTERWPRLLRMPLMEKQSEGSRDPGG</sequence>
<gene>
    <name evidence="2" type="ORF">K470DRAFT_26391</name>
</gene>
<dbReference type="Proteomes" id="UP000799421">
    <property type="component" value="Unassembled WGS sequence"/>
</dbReference>
<dbReference type="EMBL" id="MU005969">
    <property type="protein sequence ID" value="KAF2861953.1"/>
    <property type="molecule type" value="Genomic_DNA"/>
</dbReference>
<protein>
    <submittedName>
        <fullName evidence="2">Uncharacterized protein</fullName>
    </submittedName>
</protein>
<keyword evidence="3" id="KW-1185">Reference proteome</keyword>
<evidence type="ECO:0000313" key="3">
    <source>
        <dbReference type="Proteomes" id="UP000799421"/>
    </source>
</evidence>
<evidence type="ECO:0000256" key="1">
    <source>
        <dbReference type="SAM" id="MobiDB-lite"/>
    </source>
</evidence>
<dbReference type="AlphaFoldDB" id="A0A6A7C3M0"/>